<gene>
    <name evidence="1" type="ORF">D5086_027375</name>
</gene>
<evidence type="ECO:0000313" key="2">
    <source>
        <dbReference type="Proteomes" id="UP000309997"/>
    </source>
</evidence>
<accession>A0ACC4AVZ5</accession>
<name>A0ACC4AVZ5_POPAL</name>
<dbReference type="EMBL" id="RCHU02000015">
    <property type="protein sequence ID" value="KAL3570126.1"/>
    <property type="molecule type" value="Genomic_DNA"/>
</dbReference>
<organism evidence="1 2">
    <name type="scientific">Populus alba</name>
    <name type="common">White poplar</name>
    <dbReference type="NCBI Taxonomy" id="43335"/>
    <lineage>
        <taxon>Eukaryota</taxon>
        <taxon>Viridiplantae</taxon>
        <taxon>Streptophyta</taxon>
        <taxon>Embryophyta</taxon>
        <taxon>Tracheophyta</taxon>
        <taxon>Spermatophyta</taxon>
        <taxon>Magnoliopsida</taxon>
        <taxon>eudicotyledons</taxon>
        <taxon>Gunneridae</taxon>
        <taxon>Pentapetalae</taxon>
        <taxon>rosids</taxon>
        <taxon>fabids</taxon>
        <taxon>Malpighiales</taxon>
        <taxon>Salicaceae</taxon>
        <taxon>Saliceae</taxon>
        <taxon>Populus</taxon>
    </lineage>
</organism>
<protein>
    <submittedName>
        <fullName evidence="1">Uncharacterized protein</fullName>
    </submittedName>
</protein>
<dbReference type="Proteomes" id="UP000309997">
    <property type="component" value="Unassembled WGS sequence"/>
</dbReference>
<evidence type="ECO:0000313" key="1">
    <source>
        <dbReference type="EMBL" id="KAL3570126.1"/>
    </source>
</evidence>
<keyword evidence="2" id="KW-1185">Reference proteome</keyword>
<reference evidence="1 2" key="1">
    <citation type="journal article" date="2024" name="Plant Biotechnol. J.">
        <title>Genome and CRISPR/Cas9 system of a widespread forest tree (Populus alba) in the world.</title>
        <authorList>
            <person name="Liu Y.J."/>
            <person name="Jiang P.F."/>
            <person name="Han X.M."/>
            <person name="Li X.Y."/>
            <person name="Wang H.M."/>
            <person name="Wang Y.J."/>
            <person name="Wang X.X."/>
            <person name="Zeng Q.Y."/>
        </authorList>
    </citation>
    <scope>NUCLEOTIDE SEQUENCE [LARGE SCALE GENOMIC DNA]</scope>
    <source>
        <strain evidence="2">cv. PAL-ZL1</strain>
    </source>
</reference>
<sequence length="648" mass="73657">MLRNRRRPRYSPQICAVIAALLLLFSVSLLYTRLSSSPQQNTVPSSFKTQADEFSIAIDKIDEQDTIKEEEGYHQNDNNEDQNDTEEEDTKRPTISSSGYYMDHVTGSIRRYLNKKSIEDYDFSDYNSNGFSLGLNVEDYKSKTAFGSDDIVVDEEIKRKLSEVKSIEDALLLKIGKKVSPLREGWGDWFDKKSDFLRRDKMFKSNLEVLNPLTNPLLQDPDGVGVTGLTRGDKVMQKMILSEFKRNPFGGKRSLSGLEMIHNAEVGGKRGEVKRVLNEDNGKVLKDGDGNIGKDVSFKGNGIVLHEDHERNLMKDKKLSDGSNRDDGRNFMKVKSLSDVSNMEGVKDYKGDKNLSANENVVDKSSGVGGETRQMIGMKTKRSKDQQRKPEELSHIFADGKRWGYFPGLHPHLSFSDFMASFFRNGNYKVAVAMPNLDELLKDTPTHIFTSVWFQWRKTKFYPIHYSELVRLAALYKYGGIYLDSDVIVLNSLSSLNNTVGLENPRAGSSLNGAVMAFRKHSPFITKCLNEFYMTYDDNRLRWNGADLLTRVARNFLSKENKSIDQKELKVQPSYIFFPISSQNITSYFTTPANENEKAHQDALFEKILSESLTFHFWNSLTSTLTPEPGSLVSQLIDHSCIRCFDVL</sequence>
<comment type="caution">
    <text evidence="1">The sequence shown here is derived from an EMBL/GenBank/DDBJ whole genome shotgun (WGS) entry which is preliminary data.</text>
</comment>
<proteinExistence type="predicted"/>